<dbReference type="PANTHER" id="PTHR15663">
    <property type="entry name" value="COMM DOMAIN-CONTAINING PROTEIN 9"/>
    <property type="match status" value="1"/>
</dbReference>
<dbReference type="EMBL" id="JABWUV010000010">
    <property type="protein sequence ID" value="KAF6324305.1"/>
    <property type="molecule type" value="Genomic_DNA"/>
</dbReference>
<dbReference type="VEuPathDB" id="HostDB:GeneID_118665129"/>
<dbReference type="Proteomes" id="UP000527355">
    <property type="component" value="Unassembled WGS sequence"/>
</dbReference>
<organism evidence="2 3">
    <name type="scientific">Myotis myotis</name>
    <name type="common">Greater mouse-eared bat</name>
    <name type="synonym">Vespertilio myotis</name>
    <dbReference type="NCBI Taxonomy" id="51298"/>
    <lineage>
        <taxon>Eukaryota</taxon>
        <taxon>Metazoa</taxon>
        <taxon>Chordata</taxon>
        <taxon>Craniata</taxon>
        <taxon>Vertebrata</taxon>
        <taxon>Euteleostomi</taxon>
        <taxon>Mammalia</taxon>
        <taxon>Eutheria</taxon>
        <taxon>Laurasiatheria</taxon>
        <taxon>Chiroptera</taxon>
        <taxon>Yangochiroptera</taxon>
        <taxon>Vespertilionidae</taxon>
        <taxon>Myotis</taxon>
    </lineage>
</organism>
<dbReference type="Pfam" id="PF07258">
    <property type="entry name" value="COMM_domain"/>
    <property type="match status" value="1"/>
</dbReference>
<dbReference type="InterPro" id="IPR017920">
    <property type="entry name" value="COMM"/>
</dbReference>
<gene>
    <name evidence="2" type="ORF">mMyoMyo1_003184</name>
</gene>
<comment type="caution">
    <text evidence="2">The sequence shown here is derived from an EMBL/GenBank/DDBJ whole genome shotgun (WGS) entry which is preliminary data.</text>
</comment>
<evidence type="ECO:0000313" key="3">
    <source>
        <dbReference type="Proteomes" id="UP000527355"/>
    </source>
</evidence>
<reference evidence="2 3" key="1">
    <citation type="journal article" date="2020" name="Nature">
        <title>Six reference-quality genomes reveal evolution of bat adaptations.</title>
        <authorList>
            <person name="Jebb D."/>
            <person name="Huang Z."/>
            <person name="Pippel M."/>
            <person name="Hughes G.M."/>
            <person name="Lavrichenko K."/>
            <person name="Devanna P."/>
            <person name="Winkler S."/>
            <person name="Jermiin L.S."/>
            <person name="Skirmuntt E.C."/>
            <person name="Katzourakis A."/>
            <person name="Burkitt-Gray L."/>
            <person name="Ray D.A."/>
            <person name="Sullivan K.A.M."/>
            <person name="Roscito J.G."/>
            <person name="Kirilenko B.M."/>
            <person name="Davalos L.M."/>
            <person name="Corthals A.P."/>
            <person name="Power M.L."/>
            <person name="Jones G."/>
            <person name="Ransome R.D."/>
            <person name="Dechmann D.K.N."/>
            <person name="Locatelli A.G."/>
            <person name="Puechmaille S.J."/>
            <person name="Fedrigo O."/>
            <person name="Jarvis E.D."/>
            <person name="Hiller M."/>
            <person name="Vernes S.C."/>
            <person name="Myers E.W."/>
            <person name="Teeling E.C."/>
        </authorList>
    </citation>
    <scope>NUCLEOTIDE SEQUENCE [LARGE SCALE GENOMIC DNA]</scope>
    <source>
        <strain evidence="2">MMyoMyo1</strain>
        <tissue evidence="2">Flight muscle</tissue>
    </source>
</reference>
<feature type="domain" description="COMM" evidence="1">
    <location>
        <begin position="62"/>
        <end position="136"/>
    </location>
</feature>
<dbReference type="CDD" id="cd04757">
    <property type="entry name" value="Commd9"/>
    <property type="match status" value="1"/>
</dbReference>
<dbReference type="InterPro" id="IPR037360">
    <property type="entry name" value="COMMD9"/>
</dbReference>
<dbReference type="AlphaFoldDB" id="A0A7J7VGG6"/>
<name>A0A7J7VGG6_MYOMY</name>
<proteinExistence type="predicted"/>
<evidence type="ECO:0000313" key="2">
    <source>
        <dbReference type="EMBL" id="KAF6324305.1"/>
    </source>
</evidence>
<dbReference type="PANTHER" id="PTHR15663:SF4">
    <property type="entry name" value="COMM DOMAIN-CONTAINING PROTEIN 9"/>
    <property type="match status" value="1"/>
</dbReference>
<accession>A0A7J7VGG6</accession>
<sequence>MLSDSCAKRASPVQPLARKNSWISRFPANFHQNLKNLLTKIILENISTWRAEAQADLISLPRLVDLDWRVDIKTASDSISRMVVPTCLLQMKIKEDPRLCRDSPSVSAVTMELSKETLDTMLDGLGRIRDQLSAVANK</sequence>
<keyword evidence="3" id="KW-1185">Reference proteome</keyword>
<evidence type="ECO:0000259" key="1">
    <source>
        <dbReference type="PROSITE" id="PS51269"/>
    </source>
</evidence>
<dbReference type="PROSITE" id="PS51269">
    <property type="entry name" value="COMM"/>
    <property type="match status" value="1"/>
</dbReference>
<protein>
    <submittedName>
        <fullName evidence="2">COMM domain containing 9</fullName>
    </submittedName>
</protein>